<reference evidence="2 3" key="1">
    <citation type="submission" date="2020-08" db="EMBL/GenBank/DDBJ databases">
        <title>Paraeoetvoesia sp. YC-7-48 draft genome sequence.</title>
        <authorList>
            <person name="Yao L."/>
        </authorList>
    </citation>
    <scope>NUCLEOTIDE SEQUENCE [LARGE SCALE GENOMIC DNA]</scope>
    <source>
        <strain evidence="3">YC-7-48</strain>
    </source>
</reference>
<organism evidence="2 3">
    <name type="scientific">Pusillimonas minor</name>
    <dbReference type="NCBI Taxonomy" id="2697024"/>
    <lineage>
        <taxon>Bacteria</taxon>
        <taxon>Pseudomonadati</taxon>
        <taxon>Pseudomonadota</taxon>
        <taxon>Betaproteobacteria</taxon>
        <taxon>Burkholderiales</taxon>
        <taxon>Alcaligenaceae</taxon>
        <taxon>Pusillimonas</taxon>
    </lineage>
</organism>
<name>A0A842HNH4_9BURK</name>
<comment type="caution">
    <text evidence="2">The sequence shown here is derived from an EMBL/GenBank/DDBJ whole genome shotgun (WGS) entry which is preliminary data.</text>
</comment>
<protein>
    <submittedName>
        <fullName evidence="2">Poly-beta-1,6-N-acetyl-D-glucosamine N-deacetylase PgaB</fullName>
    </submittedName>
</protein>
<evidence type="ECO:0000313" key="2">
    <source>
        <dbReference type="EMBL" id="MBC2768821.1"/>
    </source>
</evidence>
<evidence type="ECO:0000259" key="1">
    <source>
        <dbReference type="Pfam" id="PF14883"/>
    </source>
</evidence>
<dbReference type="Pfam" id="PF14883">
    <property type="entry name" value="GHL13"/>
    <property type="match status" value="1"/>
</dbReference>
<dbReference type="InterPro" id="IPR023854">
    <property type="entry name" value="PGA_deacetylase_PgaB"/>
</dbReference>
<dbReference type="Proteomes" id="UP000545386">
    <property type="component" value="Unassembled WGS sequence"/>
</dbReference>
<dbReference type="InterPro" id="IPR032772">
    <property type="entry name" value="PGA_deacetylase_PgaB_C"/>
</dbReference>
<sequence length="386" mass="43658">MLSRRAVLLSGALLTLWPGWPPVLRARQACDCKRVVHIDLDYLYDSDASQVGRNLEVLVARVASIGANTVFLQAFADPLGDGLIRQLYFPNRHLPIRADLFGSVATRLRNQLGVAVYAWMPVLGYALDATFERVVRVDAKSLTHPPMTDPNQYLRLSPFSKRVRETVSEIYEDLARSSDFDGVLFHDDALLSDYEDVSESALAAYAQAGLPSTVQELRSDLAMLQRWTRYKSKAINDFTLQLSGCVQTVKGRPIKTARNIYALPVLSPESETWFAQNLDAFLVIYDWTAVMAMPLMEGVRPEASEAWLERLVDKVAEKQNGLARTIFELQARDWSLPGQPHIEEQMLASWITTLYKRGARHFGYYPDDFIRGRPNVQVIAPLMRHE</sequence>
<feature type="domain" description="Poly-beta-1,6-N-acetyl-D-glucosamine N-deacetylase PgaB C-terminal" evidence="1">
    <location>
        <begin position="37"/>
        <end position="365"/>
    </location>
</feature>
<dbReference type="Gene3D" id="3.20.20.80">
    <property type="entry name" value="Glycosidases"/>
    <property type="match status" value="1"/>
</dbReference>
<gene>
    <name evidence="2" type="primary">pgaB</name>
    <name evidence="2" type="ORF">GTU67_02705</name>
</gene>
<keyword evidence="3" id="KW-1185">Reference proteome</keyword>
<dbReference type="GO" id="GO:0043708">
    <property type="term" value="P:cell adhesion involved in biofilm formation"/>
    <property type="evidence" value="ECO:0007669"/>
    <property type="project" value="InterPro"/>
</dbReference>
<evidence type="ECO:0000313" key="3">
    <source>
        <dbReference type="Proteomes" id="UP000545386"/>
    </source>
</evidence>
<accession>A0A842HNH4</accession>
<dbReference type="AlphaFoldDB" id="A0A842HNH4"/>
<dbReference type="NCBIfam" id="TIGR03938">
    <property type="entry name" value="deacetyl_PgaB"/>
    <property type="match status" value="1"/>
</dbReference>
<dbReference type="GO" id="GO:0016810">
    <property type="term" value="F:hydrolase activity, acting on carbon-nitrogen (but not peptide) bonds"/>
    <property type="evidence" value="ECO:0007669"/>
    <property type="project" value="InterPro"/>
</dbReference>
<proteinExistence type="predicted"/>
<dbReference type="RefSeq" id="WP_185778657.1">
    <property type="nucleotide sequence ID" value="NZ_JACJUU010000002.1"/>
</dbReference>
<dbReference type="EMBL" id="JACJUU010000002">
    <property type="protein sequence ID" value="MBC2768821.1"/>
    <property type="molecule type" value="Genomic_DNA"/>
</dbReference>